<dbReference type="PROSITE" id="PS50089">
    <property type="entry name" value="ZF_RING_2"/>
    <property type="match status" value="1"/>
</dbReference>
<evidence type="ECO:0000256" key="1">
    <source>
        <dbReference type="ARBA" id="ARBA00001798"/>
    </source>
</evidence>
<evidence type="ECO:0000256" key="9">
    <source>
        <dbReference type="PROSITE-ProRule" id="PRU00175"/>
    </source>
</evidence>
<dbReference type="Pfam" id="PF01485">
    <property type="entry name" value="IBR"/>
    <property type="match status" value="1"/>
</dbReference>
<evidence type="ECO:0000256" key="2">
    <source>
        <dbReference type="ARBA" id="ARBA00012251"/>
    </source>
</evidence>
<evidence type="ECO:0000313" key="13">
    <source>
        <dbReference type="Proteomes" id="UP000803884"/>
    </source>
</evidence>
<evidence type="ECO:0000313" key="12">
    <source>
        <dbReference type="EMBL" id="KAL1583682.1"/>
    </source>
</evidence>
<dbReference type="InterPro" id="IPR001841">
    <property type="entry name" value="Znf_RING"/>
</dbReference>
<evidence type="ECO:0000256" key="5">
    <source>
        <dbReference type="ARBA" id="ARBA00022737"/>
    </source>
</evidence>
<evidence type="ECO:0000259" key="10">
    <source>
        <dbReference type="PROSITE" id="PS50089"/>
    </source>
</evidence>
<evidence type="ECO:0000256" key="3">
    <source>
        <dbReference type="ARBA" id="ARBA00022679"/>
    </source>
</evidence>
<keyword evidence="7" id="KW-0833">Ubl conjugation pathway</keyword>
<dbReference type="SUPFAM" id="SSF57850">
    <property type="entry name" value="RING/U-box"/>
    <property type="match status" value="2"/>
</dbReference>
<dbReference type="Gene3D" id="1.20.120.1750">
    <property type="match status" value="1"/>
</dbReference>
<keyword evidence="3" id="KW-0808">Transferase</keyword>
<dbReference type="GO" id="GO:0016567">
    <property type="term" value="P:protein ubiquitination"/>
    <property type="evidence" value="ECO:0007669"/>
    <property type="project" value="InterPro"/>
</dbReference>
<dbReference type="Proteomes" id="UP000803884">
    <property type="component" value="Unassembled WGS sequence"/>
</dbReference>
<gene>
    <name evidence="12" type="ORF">WHR41_07524</name>
</gene>
<name>A0AB34KI48_9PEZI</name>
<evidence type="ECO:0000256" key="6">
    <source>
        <dbReference type="ARBA" id="ARBA00022771"/>
    </source>
</evidence>
<evidence type="ECO:0000259" key="11">
    <source>
        <dbReference type="PROSITE" id="PS51873"/>
    </source>
</evidence>
<comment type="catalytic activity">
    <reaction evidence="1">
        <text>[E2 ubiquitin-conjugating enzyme]-S-ubiquitinyl-L-cysteine + [acceptor protein]-L-lysine = [E2 ubiquitin-conjugating enzyme]-L-cysteine + [acceptor protein]-N(6)-ubiquitinyl-L-lysine.</text>
        <dbReference type="EC" id="2.3.2.31"/>
    </reaction>
</comment>
<accession>A0AB34KI48</accession>
<evidence type="ECO:0000256" key="7">
    <source>
        <dbReference type="ARBA" id="ARBA00022786"/>
    </source>
</evidence>
<reference evidence="12 13" key="1">
    <citation type="journal article" date="2020" name="Microbiol. Resour. Announc.">
        <title>Draft Genome Sequence of a Cladosporium Species Isolated from the Mesophotic Ascidian Didemnum maculosum.</title>
        <authorList>
            <person name="Gioti A."/>
            <person name="Siaperas R."/>
            <person name="Nikolaivits E."/>
            <person name="Le Goff G."/>
            <person name="Ouazzani J."/>
            <person name="Kotoulas G."/>
            <person name="Topakas E."/>
        </authorList>
    </citation>
    <scope>NUCLEOTIDE SEQUENCE [LARGE SCALE GENOMIC DNA]</scope>
    <source>
        <strain evidence="12 13">TM138-S3</strain>
    </source>
</reference>
<dbReference type="PANTHER" id="PTHR11685">
    <property type="entry name" value="RBR FAMILY RING FINGER AND IBR DOMAIN-CONTAINING"/>
    <property type="match status" value="1"/>
</dbReference>
<sequence length="281" mass="31637">MPPSKRRKTQPTRFPCHTCLSDRASRQFPDYNPTEACAHLINTCTACLRHYVESKVEGEGGAVAKPGSGVQCPQCEEVMDRGDLKMAMSKKGWERFEELERRWIANNTPGWRWCLSPKCREGQVHEESSPMSEAAALAELGVDAIYYSTLADRRTRPNAAAVSWLVKIKDKVKAMLMPQPDICACHACGAKACVACDRPWHEGETCEAYRARIKGRASEEDATLEVIRSRTKECPKCQRSIEKNGGCAHMMCTQCRCQFCWNCLEVINSKNRYCACPSFRV</sequence>
<dbReference type="AlphaFoldDB" id="A0AB34KI48"/>
<dbReference type="EMBL" id="JAAQHG020000032">
    <property type="protein sequence ID" value="KAL1583682.1"/>
    <property type="molecule type" value="Genomic_DNA"/>
</dbReference>
<dbReference type="EC" id="2.3.2.31" evidence="2"/>
<protein>
    <recommendedName>
        <fullName evidence="2">RBR-type E3 ubiquitin transferase</fullName>
        <ecNumber evidence="2">2.3.2.31</ecNumber>
    </recommendedName>
</protein>
<feature type="domain" description="RING-type" evidence="11">
    <location>
        <begin position="12"/>
        <end position="281"/>
    </location>
</feature>
<keyword evidence="13" id="KW-1185">Reference proteome</keyword>
<feature type="domain" description="RING-type" evidence="10">
    <location>
        <begin position="16"/>
        <end position="76"/>
    </location>
</feature>
<dbReference type="Pfam" id="PF22191">
    <property type="entry name" value="IBR_1"/>
    <property type="match status" value="1"/>
</dbReference>
<dbReference type="InterPro" id="IPR002867">
    <property type="entry name" value="IBR_dom"/>
</dbReference>
<dbReference type="InterPro" id="IPR044066">
    <property type="entry name" value="TRIAD_supradom"/>
</dbReference>
<dbReference type="GO" id="GO:0061630">
    <property type="term" value="F:ubiquitin protein ligase activity"/>
    <property type="evidence" value="ECO:0007669"/>
    <property type="project" value="UniProtKB-EC"/>
</dbReference>
<proteinExistence type="predicted"/>
<evidence type="ECO:0000256" key="8">
    <source>
        <dbReference type="ARBA" id="ARBA00022833"/>
    </source>
</evidence>
<dbReference type="CDD" id="cd20335">
    <property type="entry name" value="BRcat_RBR"/>
    <property type="match status" value="1"/>
</dbReference>
<dbReference type="PROSITE" id="PS51873">
    <property type="entry name" value="TRIAD"/>
    <property type="match status" value="1"/>
</dbReference>
<keyword evidence="5" id="KW-0677">Repeat</keyword>
<keyword evidence="8" id="KW-0862">Zinc</keyword>
<comment type="caution">
    <text evidence="12">The sequence shown here is derived from an EMBL/GenBank/DDBJ whole genome shotgun (WGS) entry which is preliminary data.</text>
</comment>
<keyword evidence="4" id="KW-0479">Metal-binding</keyword>
<keyword evidence="6 9" id="KW-0863">Zinc-finger</keyword>
<dbReference type="InterPro" id="IPR013083">
    <property type="entry name" value="Znf_RING/FYVE/PHD"/>
</dbReference>
<dbReference type="GeneID" id="96008966"/>
<organism evidence="12 13">
    <name type="scientific">Cladosporium halotolerans</name>
    <dbReference type="NCBI Taxonomy" id="1052096"/>
    <lineage>
        <taxon>Eukaryota</taxon>
        <taxon>Fungi</taxon>
        <taxon>Dikarya</taxon>
        <taxon>Ascomycota</taxon>
        <taxon>Pezizomycotina</taxon>
        <taxon>Dothideomycetes</taxon>
        <taxon>Dothideomycetidae</taxon>
        <taxon>Cladosporiales</taxon>
        <taxon>Cladosporiaceae</taxon>
        <taxon>Cladosporium</taxon>
    </lineage>
</organism>
<dbReference type="RefSeq" id="XP_069226789.1">
    <property type="nucleotide sequence ID" value="XM_069376128.1"/>
</dbReference>
<dbReference type="GO" id="GO:0008270">
    <property type="term" value="F:zinc ion binding"/>
    <property type="evidence" value="ECO:0007669"/>
    <property type="project" value="UniProtKB-KW"/>
</dbReference>
<dbReference type="InterPro" id="IPR031127">
    <property type="entry name" value="E3_UB_ligase_RBR"/>
</dbReference>
<evidence type="ECO:0000256" key="4">
    <source>
        <dbReference type="ARBA" id="ARBA00022723"/>
    </source>
</evidence>
<dbReference type="Gene3D" id="3.30.40.10">
    <property type="entry name" value="Zinc/RING finger domain, C3HC4 (zinc finger)"/>
    <property type="match status" value="1"/>
</dbReference>